<organism evidence="1 2">
    <name type="scientific">Planomicrobium soli</name>
    <dbReference type="NCBI Taxonomy" id="1176648"/>
    <lineage>
        <taxon>Bacteria</taxon>
        <taxon>Bacillati</taxon>
        <taxon>Bacillota</taxon>
        <taxon>Bacilli</taxon>
        <taxon>Bacillales</taxon>
        <taxon>Caryophanaceae</taxon>
        <taxon>Planomicrobium</taxon>
    </lineage>
</organism>
<dbReference type="OrthoDB" id="2452888at2"/>
<gene>
    <name evidence="1" type="ORF">B0H99_108108</name>
</gene>
<accession>A0A2P8GML0</accession>
<dbReference type="AlphaFoldDB" id="A0A2P8GML0"/>
<comment type="caution">
    <text evidence="1">The sequence shown here is derived from an EMBL/GenBank/DDBJ whole genome shotgun (WGS) entry which is preliminary data.</text>
</comment>
<reference evidence="1 2" key="1">
    <citation type="submission" date="2018-03" db="EMBL/GenBank/DDBJ databases">
        <title>Genomic Encyclopedia of Type Strains, Phase III (KMG-III): the genomes of soil and plant-associated and newly described type strains.</title>
        <authorList>
            <person name="Whitman W."/>
        </authorList>
    </citation>
    <scope>NUCLEOTIDE SEQUENCE [LARGE SCALE GENOMIC DNA]</scope>
    <source>
        <strain evidence="1 2">CGMCC 1.12259</strain>
    </source>
</reference>
<dbReference type="RefSeq" id="WP_106533880.1">
    <property type="nucleotide sequence ID" value="NZ_PYAT01000008.1"/>
</dbReference>
<keyword evidence="2" id="KW-1185">Reference proteome</keyword>
<protein>
    <submittedName>
        <fullName evidence="1">Uncharacterized protein</fullName>
    </submittedName>
</protein>
<dbReference type="Proteomes" id="UP000242682">
    <property type="component" value="Unassembled WGS sequence"/>
</dbReference>
<dbReference type="EMBL" id="PYAT01000008">
    <property type="protein sequence ID" value="PSL35203.1"/>
    <property type="molecule type" value="Genomic_DNA"/>
</dbReference>
<evidence type="ECO:0000313" key="2">
    <source>
        <dbReference type="Proteomes" id="UP000242682"/>
    </source>
</evidence>
<evidence type="ECO:0000313" key="1">
    <source>
        <dbReference type="EMBL" id="PSL35203.1"/>
    </source>
</evidence>
<sequence>MKKIKEERGYTLVVALLLIVLFLSMSAVFIKSSMSHAKQEQTVDQGNMAVTAAEMGVEYYTNTIEKELDTTYKAITTNTEISEKLKNYNNCYSKVDKDQCKSVIEKEIENSAIKIYQTMICSNINNQIARGEIPINDTGTVKHNLTEPENQCGSFSEIVYNKDIRSFVIDLSVTGTSGSRSKQLMTSITIPFPTVIDAAVEQVHTKVTEVFEWKADLPVCNFAANPTSIAPCRITGNVKLKDALANVPAGNLKNLRIVVDNPSVALCDEIKSGVCVLSSFTDVNIYSKSTTPMKVEFNNQLKSFAWYHNGRVETTSPMNNSLPKFVFNSFSSDKPYNNYTGTMVLLGNSATEIINSMKDIKLTQGKICLNLSHLPQSELNNLKGKIGVLNSSVGFIYYHVSAAASPFDLVPGRNDVIELNVTDFYEKCGIATVERQWSHQFQQFTAPEVGLDVQY</sequence>
<name>A0A2P8GML0_9BACL</name>
<proteinExistence type="predicted"/>